<accession>A0A941CN76</accession>
<feature type="transmembrane region" description="Helical" evidence="2">
    <location>
        <begin position="91"/>
        <end position="111"/>
    </location>
</feature>
<comment type="caution">
    <text evidence="3">The sequence shown here is derived from an EMBL/GenBank/DDBJ whole genome shotgun (WGS) entry which is preliminary data.</text>
</comment>
<gene>
    <name evidence="3" type="ORF">KCG48_04860</name>
</gene>
<dbReference type="RefSeq" id="WP_211800204.1">
    <property type="nucleotide sequence ID" value="NZ_JAGSCS010000004.1"/>
</dbReference>
<protein>
    <submittedName>
        <fullName evidence="3">DUF2335 domain-containing protein</fullName>
    </submittedName>
</protein>
<dbReference type="EMBL" id="JAGSCS010000004">
    <property type="protein sequence ID" value="MBR0575670.1"/>
    <property type="molecule type" value="Genomic_DNA"/>
</dbReference>
<keyword evidence="2" id="KW-0472">Membrane</keyword>
<organism evidence="3 4">
    <name type="scientific">Proteiniclasticum sediminis</name>
    <dbReference type="NCBI Taxonomy" id="2804028"/>
    <lineage>
        <taxon>Bacteria</taxon>
        <taxon>Bacillati</taxon>
        <taxon>Bacillota</taxon>
        <taxon>Clostridia</taxon>
        <taxon>Eubacteriales</taxon>
        <taxon>Clostridiaceae</taxon>
        <taxon>Proteiniclasticum</taxon>
    </lineage>
</organism>
<dbReference type="InterPro" id="IPR019284">
    <property type="entry name" value="RP532"/>
</dbReference>
<reference evidence="3" key="1">
    <citation type="submission" date="2021-04" db="EMBL/GenBank/DDBJ databases">
        <title>Proteiniclasticum sedimins sp. nov., an obligate anaerobic bacterium isolated from anaerobic sludge.</title>
        <authorList>
            <person name="Liu J."/>
        </authorList>
    </citation>
    <scope>NUCLEOTIDE SEQUENCE</scope>
    <source>
        <strain evidence="3">BAD-10</strain>
    </source>
</reference>
<keyword evidence="2" id="KW-0812">Transmembrane</keyword>
<feature type="compositionally biased region" description="Basic and acidic residues" evidence="1">
    <location>
        <begin position="10"/>
        <end position="23"/>
    </location>
</feature>
<keyword evidence="4" id="KW-1185">Reference proteome</keyword>
<evidence type="ECO:0000313" key="4">
    <source>
        <dbReference type="Proteomes" id="UP000675379"/>
    </source>
</evidence>
<evidence type="ECO:0000313" key="3">
    <source>
        <dbReference type="EMBL" id="MBR0575670.1"/>
    </source>
</evidence>
<evidence type="ECO:0000256" key="1">
    <source>
        <dbReference type="SAM" id="MobiDB-lite"/>
    </source>
</evidence>
<dbReference type="AlphaFoldDB" id="A0A941CN76"/>
<dbReference type="Pfam" id="PF10097">
    <property type="entry name" value="DUF2335"/>
    <property type="match status" value="1"/>
</dbReference>
<sequence length="151" mass="16647">MSGKRNLQNRGDRNHKVTEKKGAIETLTGRAVLEERSEFSGPLPPPEIFEKYEEICPGAADRILSMAENQSTHRQQIEKAFIFSRNKQSIAGTYIAGAIATSAIICGTVLLLNDKNIQGIVVIVTTAFTFFGTSVYGKRAARKQLSEKEDD</sequence>
<proteinExistence type="predicted"/>
<feature type="region of interest" description="Disordered" evidence="1">
    <location>
        <begin position="1"/>
        <end position="23"/>
    </location>
</feature>
<evidence type="ECO:0000256" key="2">
    <source>
        <dbReference type="SAM" id="Phobius"/>
    </source>
</evidence>
<feature type="transmembrane region" description="Helical" evidence="2">
    <location>
        <begin position="117"/>
        <end position="136"/>
    </location>
</feature>
<name>A0A941CN76_9CLOT</name>
<keyword evidence="2" id="KW-1133">Transmembrane helix</keyword>
<dbReference type="Proteomes" id="UP000675379">
    <property type="component" value="Unassembled WGS sequence"/>
</dbReference>